<dbReference type="EMBL" id="FTOH01000001">
    <property type="protein sequence ID" value="SIS41474.1"/>
    <property type="molecule type" value="Genomic_DNA"/>
</dbReference>
<dbReference type="InterPro" id="IPR012902">
    <property type="entry name" value="N_methyl_site"/>
</dbReference>
<evidence type="ECO:0000313" key="3">
    <source>
        <dbReference type="Proteomes" id="UP000185639"/>
    </source>
</evidence>
<keyword evidence="3" id="KW-1185">Reference proteome</keyword>
<dbReference type="Pfam" id="PF16074">
    <property type="entry name" value="PilW"/>
    <property type="match status" value="1"/>
</dbReference>
<sequence length="285" mass="30697">MKIINHSRQNGFTIVELMISLLLSTILIYAIGGILIASNRAASTSDTLGDTQDTGRFVADYLHRQILRAGFNPSPDVTSGFDPFPGLCAAVDDFLCSREVSNGTGDRIAIRRVAEAAEEAGDPVPVSCAGAELTDTDGNAIVEDVVVVDAYWVEEVNGLSNLRCQTYDENGTIRAAGAGFGNAQSLASGVLSIHALYGESDRPPDSKEVLAVRQYVNADQVDSWNRIYSVRLAITTRAAEESAGSPWRKQIQVLDSQPLDVTDRVARQVFTTTTALMNLREDSAI</sequence>
<evidence type="ECO:0000256" key="1">
    <source>
        <dbReference type="SAM" id="Phobius"/>
    </source>
</evidence>
<proteinExistence type="predicted"/>
<dbReference type="Proteomes" id="UP000185639">
    <property type="component" value="Unassembled WGS sequence"/>
</dbReference>
<dbReference type="InterPro" id="IPR032092">
    <property type="entry name" value="PilW"/>
</dbReference>
<keyword evidence="1" id="KW-0472">Membrane</keyword>
<organism evidence="2 3">
    <name type="scientific">Thalassolituus maritimus</name>
    <dbReference type="NCBI Taxonomy" id="484498"/>
    <lineage>
        <taxon>Bacteria</taxon>
        <taxon>Pseudomonadati</taxon>
        <taxon>Pseudomonadota</taxon>
        <taxon>Gammaproteobacteria</taxon>
        <taxon>Oceanospirillales</taxon>
        <taxon>Oceanospirillaceae</taxon>
        <taxon>Thalassolituus</taxon>
    </lineage>
</organism>
<dbReference type="RefSeq" id="WP_076513250.1">
    <property type="nucleotide sequence ID" value="NZ_FTOH01000001.1"/>
</dbReference>
<evidence type="ECO:0000313" key="2">
    <source>
        <dbReference type="EMBL" id="SIS41474.1"/>
    </source>
</evidence>
<dbReference type="STRING" id="484498.SAMN05421686_10178"/>
<gene>
    <name evidence="2" type="ORF">SAMN05421686_10178</name>
</gene>
<protein>
    <submittedName>
        <fullName evidence="2">Type IV pilus assembly protein PilW</fullName>
    </submittedName>
</protein>
<reference evidence="3" key="1">
    <citation type="submission" date="2017-01" db="EMBL/GenBank/DDBJ databases">
        <authorList>
            <person name="Varghese N."/>
            <person name="Submissions S."/>
        </authorList>
    </citation>
    <scope>NUCLEOTIDE SEQUENCE [LARGE SCALE GENOMIC DNA]</scope>
    <source>
        <strain evidence="3">DSM 24913</strain>
    </source>
</reference>
<keyword evidence="1" id="KW-0812">Transmembrane</keyword>
<keyword evidence="1" id="KW-1133">Transmembrane helix</keyword>
<dbReference type="AlphaFoldDB" id="A0A1N7IWP6"/>
<feature type="transmembrane region" description="Helical" evidence="1">
    <location>
        <begin position="12"/>
        <end position="37"/>
    </location>
</feature>
<dbReference type="Pfam" id="PF07963">
    <property type="entry name" value="N_methyl"/>
    <property type="match status" value="1"/>
</dbReference>
<accession>A0A1N7IWP6</accession>
<dbReference type="GO" id="GO:0043683">
    <property type="term" value="P:type IV pilus assembly"/>
    <property type="evidence" value="ECO:0007669"/>
    <property type="project" value="InterPro"/>
</dbReference>
<name>A0A1N7IWP6_9GAMM</name>
<dbReference type="OrthoDB" id="5296662at2"/>